<comment type="subunit">
    <text evidence="2">Interacts transiently with the RNA polymerase catalytic core formed by RpoA, RpoB, RpoC and RpoZ (2 alpha, 1 beta, 1 beta' and 1 omega subunit) to form the RNA polymerase holoenzyme that can initiate transcription.</text>
</comment>
<reference evidence="10" key="1">
    <citation type="journal article" date="2019" name="Int. J. Syst. Evol. Microbiol.">
        <title>The Global Catalogue of Microorganisms (GCM) 10K type strain sequencing project: providing services to taxonomists for standard genome sequencing and annotation.</title>
        <authorList>
            <consortium name="The Broad Institute Genomics Platform"/>
            <consortium name="The Broad Institute Genome Sequencing Center for Infectious Disease"/>
            <person name="Wu L."/>
            <person name="Ma J."/>
        </authorList>
    </citation>
    <scope>NUCLEOTIDE SEQUENCE [LARGE SCALE GENOMIC DNA]</scope>
    <source>
        <strain evidence="10">KCTC 33849</strain>
    </source>
</reference>
<evidence type="ECO:0000256" key="4">
    <source>
        <dbReference type="ARBA" id="ARBA00023082"/>
    </source>
</evidence>
<evidence type="ECO:0000256" key="2">
    <source>
        <dbReference type="ARBA" id="ARBA00011344"/>
    </source>
</evidence>
<dbReference type="CDD" id="cd06171">
    <property type="entry name" value="Sigma70_r4"/>
    <property type="match status" value="1"/>
</dbReference>
<dbReference type="SUPFAM" id="SSF88946">
    <property type="entry name" value="Sigma2 domain of RNA polymerase sigma factors"/>
    <property type="match status" value="1"/>
</dbReference>
<evidence type="ECO:0000259" key="7">
    <source>
        <dbReference type="Pfam" id="PF08281"/>
    </source>
</evidence>
<keyword evidence="10" id="KW-1185">Reference proteome</keyword>
<feature type="domain" description="RNA polymerase sigma factor 70 region 4 type 2" evidence="7">
    <location>
        <begin position="141"/>
        <end position="193"/>
    </location>
</feature>
<dbReference type="Pfam" id="PF08281">
    <property type="entry name" value="Sigma70_r4_2"/>
    <property type="match status" value="1"/>
</dbReference>
<evidence type="ECO:0000256" key="3">
    <source>
        <dbReference type="ARBA" id="ARBA00023015"/>
    </source>
</evidence>
<evidence type="ECO:0000259" key="8">
    <source>
        <dbReference type="Pfam" id="PF12680"/>
    </source>
</evidence>
<dbReference type="Gene3D" id="1.10.1740.10">
    <property type="match status" value="1"/>
</dbReference>
<dbReference type="InterPro" id="IPR014284">
    <property type="entry name" value="RNA_pol_sigma-70_dom"/>
</dbReference>
<dbReference type="Pfam" id="PF12680">
    <property type="entry name" value="SnoaL_2"/>
    <property type="match status" value="1"/>
</dbReference>
<organism evidence="9 10">
    <name type="scientific">Paenibacillus shunpengii</name>
    <dbReference type="NCBI Taxonomy" id="2054424"/>
    <lineage>
        <taxon>Bacteria</taxon>
        <taxon>Bacillati</taxon>
        <taxon>Bacillota</taxon>
        <taxon>Bacilli</taxon>
        <taxon>Bacillales</taxon>
        <taxon>Paenibacillaceae</taxon>
        <taxon>Paenibacillus</taxon>
    </lineage>
</organism>
<dbReference type="NCBIfam" id="TIGR02960">
    <property type="entry name" value="SigX5"/>
    <property type="match status" value="1"/>
</dbReference>
<dbReference type="Gene3D" id="1.10.10.10">
    <property type="entry name" value="Winged helix-like DNA-binding domain superfamily/Winged helix DNA-binding domain"/>
    <property type="match status" value="1"/>
</dbReference>
<evidence type="ECO:0000256" key="5">
    <source>
        <dbReference type="ARBA" id="ARBA00023163"/>
    </source>
</evidence>
<dbReference type="InterPro" id="IPR013249">
    <property type="entry name" value="RNA_pol_sigma70_r4_t2"/>
</dbReference>
<sequence length="333" mass="38278">MTKYIQNITCQKESAMSEMTLDLQVLENLKPALTSFCYRMLGSIDDADDAVQEVYIRVWQSRDSFRQESSYKTWIYRIATNLCLDKLRQAKRRALPVDLSEPAASIIEPRETLPDSSWVWIAPDMGGNPEEAFIRKDTLQLCFIALLQTLPPRQRAVLILKDVFDWSSKEIAEALSLSPAAVNSALQRARETMNRTRLRSEELSRMEVQPDRELLTRYVDAFEQFDVDALVALFHEEGCMSMPPFPMWVRGKDDLFKFFSLTRSHCEGSRFLPVTVNGGYPAYAQYMPSPDASVLIPWGIHVIEAHDGKIRHVQNFINTKLFSRFGLPEQIDR</sequence>
<dbReference type="Gene3D" id="3.10.450.50">
    <property type="match status" value="1"/>
</dbReference>
<gene>
    <name evidence="9" type="ORF">ACFSVM_24370</name>
</gene>
<evidence type="ECO:0000256" key="1">
    <source>
        <dbReference type="ARBA" id="ARBA00010641"/>
    </source>
</evidence>
<evidence type="ECO:0000313" key="9">
    <source>
        <dbReference type="EMBL" id="MFD2703576.1"/>
    </source>
</evidence>
<evidence type="ECO:0000313" key="10">
    <source>
        <dbReference type="Proteomes" id="UP001597540"/>
    </source>
</evidence>
<dbReference type="InterPro" id="IPR037401">
    <property type="entry name" value="SnoaL-like"/>
</dbReference>
<dbReference type="Pfam" id="PF04542">
    <property type="entry name" value="Sigma70_r2"/>
    <property type="match status" value="1"/>
</dbReference>
<keyword evidence="4" id="KW-0731">Sigma factor</keyword>
<dbReference type="InterPro" id="IPR039425">
    <property type="entry name" value="RNA_pol_sigma-70-like"/>
</dbReference>
<protein>
    <submittedName>
        <fullName evidence="9">Sigma-70 family RNA polymerase sigma factor</fullName>
    </submittedName>
</protein>
<dbReference type="InterPro" id="IPR013324">
    <property type="entry name" value="RNA_pol_sigma_r3/r4-like"/>
</dbReference>
<keyword evidence="3" id="KW-0805">Transcription regulation</keyword>
<accession>A0ABW5SVF3</accession>
<comment type="similarity">
    <text evidence="1">Belongs to the sigma-70 factor family. ECF subfamily.</text>
</comment>
<evidence type="ECO:0000259" key="6">
    <source>
        <dbReference type="Pfam" id="PF04542"/>
    </source>
</evidence>
<keyword evidence="5" id="KW-0804">Transcription</keyword>
<name>A0ABW5SVF3_9BACL</name>
<feature type="domain" description="RNA polymerase sigma-70 region 2" evidence="6">
    <location>
        <begin position="27"/>
        <end position="93"/>
    </location>
</feature>
<dbReference type="InterPro" id="IPR013325">
    <property type="entry name" value="RNA_pol_sigma_r2"/>
</dbReference>
<dbReference type="EMBL" id="JBHUMJ010000011">
    <property type="protein sequence ID" value="MFD2703576.1"/>
    <property type="molecule type" value="Genomic_DNA"/>
</dbReference>
<dbReference type="RefSeq" id="WP_371264554.1">
    <property type="nucleotide sequence ID" value="NZ_JBHUMJ010000011.1"/>
</dbReference>
<dbReference type="InterPro" id="IPR014305">
    <property type="entry name" value="RNA_pol_sigma-G_actinobac"/>
</dbReference>
<dbReference type="NCBIfam" id="TIGR02937">
    <property type="entry name" value="sigma70-ECF"/>
    <property type="match status" value="1"/>
</dbReference>
<dbReference type="InterPro" id="IPR032710">
    <property type="entry name" value="NTF2-like_dom_sf"/>
</dbReference>
<dbReference type="InterPro" id="IPR007627">
    <property type="entry name" value="RNA_pol_sigma70_r2"/>
</dbReference>
<dbReference type="InterPro" id="IPR036388">
    <property type="entry name" value="WH-like_DNA-bd_sf"/>
</dbReference>
<comment type="caution">
    <text evidence="9">The sequence shown here is derived from an EMBL/GenBank/DDBJ whole genome shotgun (WGS) entry which is preliminary data.</text>
</comment>
<feature type="domain" description="SnoaL-like" evidence="8">
    <location>
        <begin position="216"/>
        <end position="312"/>
    </location>
</feature>
<dbReference type="SUPFAM" id="SSF88659">
    <property type="entry name" value="Sigma3 and sigma4 domains of RNA polymerase sigma factors"/>
    <property type="match status" value="1"/>
</dbReference>
<dbReference type="PANTHER" id="PTHR43133">
    <property type="entry name" value="RNA POLYMERASE ECF-TYPE SIGMA FACTO"/>
    <property type="match status" value="1"/>
</dbReference>
<dbReference type="NCBIfam" id="NF006089">
    <property type="entry name" value="PRK08241.1"/>
    <property type="match status" value="1"/>
</dbReference>
<dbReference type="Proteomes" id="UP001597540">
    <property type="component" value="Unassembled WGS sequence"/>
</dbReference>
<dbReference type="PANTHER" id="PTHR43133:SF65">
    <property type="entry name" value="ECF RNA POLYMERASE SIGMA FACTOR SIGG"/>
    <property type="match status" value="1"/>
</dbReference>
<proteinExistence type="inferred from homology"/>
<dbReference type="SUPFAM" id="SSF54427">
    <property type="entry name" value="NTF2-like"/>
    <property type="match status" value="1"/>
</dbReference>